<keyword evidence="2" id="KW-0732">Signal</keyword>
<evidence type="ECO:0000313" key="8">
    <source>
        <dbReference type="Proteomes" id="UP000054248"/>
    </source>
</evidence>
<keyword evidence="3 4" id="KW-0378">Hydrolase</keyword>
<dbReference type="SMART" id="SM00236">
    <property type="entry name" value="fCBD"/>
    <property type="match status" value="1"/>
</dbReference>
<feature type="region of interest" description="Disordered" evidence="5">
    <location>
        <begin position="337"/>
        <end position="363"/>
    </location>
</feature>
<dbReference type="GO" id="GO:0052689">
    <property type="term" value="F:carboxylic ester hydrolase activity"/>
    <property type="evidence" value="ECO:0007669"/>
    <property type="project" value="UniProtKB-KW"/>
</dbReference>
<dbReference type="EMBL" id="KN823183">
    <property type="protein sequence ID" value="KIO20186.1"/>
    <property type="molecule type" value="Genomic_DNA"/>
</dbReference>
<dbReference type="PROSITE" id="PS51164">
    <property type="entry name" value="CBM1_2"/>
    <property type="match status" value="1"/>
</dbReference>
<dbReference type="HOGENOM" id="CLU_027551_1_1_1"/>
<dbReference type="PROSITE" id="PS00562">
    <property type="entry name" value="CBM1_1"/>
    <property type="match status" value="1"/>
</dbReference>
<organism evidence="7 8">
    <name type="scientific">Tulasnella calospora MUT 4182</name>
    <dbReference type="NCBI Taxonomy" id="1051891"/>
    <lineage>
        <taxon>Eukaryota</taxon>
        <taxon>Fungi</taxon>
        <taxon>Dikarya</taxon>
        <taxon>Basidiomycota</taxon>
        <taxon>Agaricomycotina</taxon>
        <taxon>Agaricomycetes</taxon>
        <taxon>Cantharellales</taxon>
        <taxon>Tulasnellaceae</taxon>
        <taxon>Tulasnella</taxon>
    </lineage>
</organism>
<keyword evidence="1 4" id="KW-0719">Serine esterase</keyword>
<keyword evidence="4" id="KW-0624">Polysaccharide degradation</keyword>
<feature type="domain" description="CBM1" evidence="6">
    <location>
        <begin position="365"/>
        <end position="401"/>
    </location>
</feature>
<evidence type="ECO:0000256" key="5">
    <source>
        <dbReference type="SAM" id="MobiDB-lite"/>
    </source>
</evidence>
<dbReference type="NCBIfam" id="TIGR01840">
    <property type="entry name" value="esterase_phb"/>
    <property type="match status" value="1"/>
</dbReference>
<dbReference type="OrthoDB" id="2425929at2759"/>
<evidence type="ECO:0000256" key="2">
    <source>
        <dbReference type="ARBA" id="ARBA00022729"/>
    </source>
</evidence>
<dbReference type="Proteomes" id="UP000054248">
    <property type="component" value="Unassembled WGS sequence"/>
</dbReference>
<dbReference type="SUPFAM" id="SSF53474">
    <property type="entry name" value="alpha/beta-Hydrolases"/>
    <property type="match status" value="2"/>
</dbReference>
<comment type="similarity">
    <text evidence="4">Belongs to the carbohydrate esterase 1 (CE1) family.</text>
</comment>
<keyword evidence="4" id="KW-0964">Secreted</keyword>
<comment type="function">
    <text evidence="4">Esterase involved in the hydrolysis of xylan, a major structural heterogeneous polysaccharide found in plant biomass representing the second most abundant polysaccharide in the biosphere, after cellulose.</text>
</comment>
<evidence type="ECO:0000256" key="1">
    <source>
        <dbReference type="ARBA" id="ARBA00022487"/>
    </source>
</evidence>
<keyword evidence="4" id="KW-0119">Carbohydrate metabolism</keyword>
<name>A0A0C3Q7T9_9AGAM</name>
<reference evidence="7 8" key="1">
    <citation type="submission" date="2014-04" db="EMBL/GenBank/DDBJ databases">
        <authorList>
            <consortium name="DOE Joint Genome Institute"/>
            <person name="Kuo A."/>
            <person name="Girlanda M."/>
            <person name="Perotto S."/>
            <person name="Kohler A."/>
            <person name="Nagy L.G."/>
            <person name="Floudas D."/>
            <person name="Copeland A."/>
            <person name="Barry K.W."/>
            <person name="Cichocki N."/>
            <person name="Veneault-Fourrey C."/>
            <person name="LaButti K."/>
            <person name="Lindquist E.A."/>
            <person name="Lipzen A."/>
            <person name="Lundell T."/>
            <person name="Morin E."/>
            <person name="Murat C."/>
            <person name="Sun H."/>
            <person name="Tunlid A."/>
            <person name="Henrissat B."/>
            <person name="Grigoriev I.V."/>
            <person name="Hibbett D.S."/>
            <person name="Martin F."/>
            <person name="Nordberg H.P."/>
            <person name="Cantor M.N."/>
            <person name="Hua S.X."/>
        </authorList>
    </citation>
    <scope>NUCLEOTIDE SEQUENCE [LARGE SCALE GENOMIC DNA]</scope>
    <source>
        <strain evidence="7 8">MUT 4182</strain>
    </source>
</reference>
<dbReference type="AlphaFoldDB" id="A0A0C3Q7T9"/>
<evidence type="ECO:0000256" key="4">
    <source>
        <dbReference type="RuleBase" id="RU367147"/>
    </source>
</evidence>
<dbReference type="InterPro" id="IPR010126">
    <property type="entry name" value="Esterase_phb"/>
</dbReference>
<comment type="subcellular location">
    <subcellularLocation>
        <location evidence="4">Secreted</location>
    </subcellularLocation>
</comment>
<protein>
    <recommendedName>
        <fullName evidence="4">Carboxylic ester hydrolase</fullName>
        <ecNumber evidence="4">3.1.1.-</ecNumber>
    </recommendedName>
</protein>
<dbReference type="GO" id="GO:0005576">
    <property type="term" value="C:extracellular region"/>
    <property type="evidence" value="ECO:0007669"/>
    <property type="project" value="UniProtKB-SubCell"/>
</dbReference>
<keyword evidence="8" id="KW-1185">Reference proteome</keyword>
<dbReference type="InterPro" id="IPR029058">
    <property type="entry name" value="AB_hydrolase_fold"/>
</dbReference>
<evidence type="ECO:0000256" key="3">
    <source>
        <dbReference type="ARBA" id="ARBA00022801"/>
    </source>
</evidence>
<dbReference type="PANTHER" id="PTHR43037:SF5">
    <property type="entry name" value="FERULOYL ESTERASE"/>
    <property type="match status" value="1"/>
</dbReference>
<dbReference type="InterPro" id="IPR050955">
    <property type="entry name" value="Plant_Biomass_Hydrol_Est"/>
</dbReference>
<dbReference type="Pfam" id="PF00734">
    <property type="entry name" value="CBM_1"/>
    <property type="match status" value="1"/>
</dbReference>
<reference evidence="8" key="2">
    <citation type="submission" date="2015-01" db="EMBL/GenBank/DDBJ databases">
        <title>Evolutionary Origins and Diversification of the Mycorrhizal Mutualists.</title>
        <authorList>
            <consortium name="DOE Joint Genome Institute"/>
            <consortium name="Mycorrhizal Genomics Consortium"/>
            <person name="Kohler A."/>
            <person name="Kuo A."/>
            <person name="Nagy L.G."/>
            <person name="Floudas D."/>
            <person name="Copeland A."/>
            <person name="Barry K.W."/>
            <person name="Cichocki N."/>
            <person name="Veneault-Fourrey C."/>
            <person name="LaButti K."/>
            <person name="Lindquist E.A."/>
            <person name="Lipzen A."/>
            <person name="Lundell T."/>
            <person name="Morin E."/>
            <person name="Murat C."/>
            <person name="Riley R."/>
            <person name="Ohm R."/>
            <person name="Sun H."/>
            <person name="Tunlid A."/>
            <person name="Henrissat B."/>
            <person name="Grigoriev I.V."/>
            <person name="Hibbett D.S."/>
            <person name="Martin F."/>
        </authorList>
    </citation>
    <scope>NUCLEOTIDE SEQUENCE [LARGE SCALE GENOMIC DNA]</scope>
    <source>
        <strain evidence="8">MUT 4182</strain>
    </source>
</reference>
<proteinExistence type="inferred from homology"/>
<dbReference type="InterPro" id="IPR000254">
    <property type="entry name" value="CBD"/>
</dbReference>
<dbReference type="Gene3D" id="3.40.50.1820">
    <property type="entry name" value="alpha/beta hydrolase"/>
    <property type="match status" value="1"/>
</dbReference>
<dbReference type="GO" id="GO:0045493">
    <property type="term" value="P:xylan catabolic process"/>
    <property type="evidence" value="ECO:0007669"/>
    <property type="project" value="UniProtKB-UniRule"/>
</dbReference>
<sequence>MGQEASRVGDVTQDYKIVSQAVDGRSTLLNSCLAMVSLKIVFATLAAAIGANAAAGSLQQVTGSFGTNPNNVGFYYYKPANLPATPALIVAIHYCTGSAQAYFSGTQYATLADTYGYIVIYPDAPRSGKCFDVHSPETLSHNGGGDSQGVASMVTYAINTWGVNASRVFVTGTSSGAMMTNVMAGSYPNLFQAASAYSGVPFACFAGSSEWNSDCANGLVSKTGPEWGDLVRAAYPGYSGSRPRMMLWHGTVDTTLYYANLQQEILEWTNVLGVSSTPTTTTQNDPESSYTHTTYGCIVQAYSAAGVGHTVPVHESIDLQWFGITPGGPSCVGGTTTTTTTTNGVTTTTPTTSTTTTTTTTSGGATAPHWGQCGGQGWTGPTVCAAPYTCQYSNAWYSQCL</sequence>
<dbReference type="STRING" id="1051891.A0A0C3Q7T9"/>
<dbReference type="EC" id="3.1.1.-" evidence="4"/>
<evidence type="ECO:0000259" key="6">
    <source>
        <dbReference type="PROSITE" id="PS51164"/>
    </source>
</evidence>
<gene>
    <name evidence="7" type="ORF">M407DRAFT_30145</name>
</gene>
<accession>A0A0C3Q7T9</accession>
<dbReference type="GO" id="GO:0030248">
    <property type="term" value="F:cellulose binding"/>
    <property type="evidence" value="ECO:0007669"/>
    <property type="project" value="InterPro"/>
</dbReference>
<dbReference type="PANTHER" id="PTHR43037">
    <property type="entry name" value="UNNAMED PRODUCT-RELATED"/>
    <property type="match status" value="1"/>
</dbReference>
<dbReference type="Pfam" id="PF10503">
    <property type="entry name" value="Esterase_PHB"/>
    <property type="match status" value="1"/>
</dbReference>
<evidence type="ECO:0000313" key="7">
    <source>
        <dbReference type="EMBL" id="KIO20186.1"/>
    </source>
</evidence>